<dbReference type="PIRSF" id="PIRSF012666">
    <property type="entry name" value="UCP012666"/>
    <property type="match status" value="1"/>
</dbReference>
<dbReference type="GO" id="GO:0016879">
    <property type="term" value="F:ligase activity, forming carbon-nitrogen bonds"/>
    <property type="evidence" value="ECO:0007669"/>
    <property type="project" value="TreeGrafter"/>
</dbReference>
<reference evidence="1" key="1">
    <citation type="submission" date="2018-06" db="EMBL/GenBank/DDBJ databases">
        <authorList>
            <person name="Zhirakovskaya E."/>
        </authorList>
    </citation>
    <scope>NUCLEOTIDE SEQUENCE</scope>
</reference>
<dbReference type="Pfam" id="PF04107">
    <property type="entry name" value="GCS2"/>
    <property type="match status" value="1"/>
</dbReference>
<accession>A0A3B1BKI7</accession>
<dbReference type="InterPro" id="IPR014746">
    <property type="entry name" value="Gln_synth/guanido_kin_cat_dom"/>
</dbReference>
<dbReference type="InterPro" id="IPR006336">
    <property type="entry name" value="GCS2"/>
</dbReference>
<dbReference type="SUPFAM" id="SSF55931">
    <property type="entry name" value="Glutamine synthetase/guanido kinase"/>
    <property type="match status" value="1"/>
</dbReference>
<dbReference type="EMBL" id="UOFZ01000030">
    <property type="protein sequence ID" value="VAX12314.1"/>
    <property type="molecule type" value="Genomic_DNA"/>
</dbReference>
<organism evidence="1">
    <name type="scientific">hydrothermal vent metagenome</name>
    <dbReference type="NCBI Taxonomy" id="652676"/>
    <lineage>
        <taxon>unclassified sequences</taxon>
        <taxon>metagenomes</taxon>
        <taxon>ecological metagenomes</taxon>
    </lineage>
</organism>
<dbReference type="AlphaFoldDB" id="A0A3B1BKI7"/>
<protein>
    <recommendedName>
        <fullName evidence="2">Glutamate--cysteine ligase</fullName>
    </recommendedName>
</protein>
<evidence type="ECO:0008006" key="2">
    <source>
        <dbReference type="Google" id="ProtNLM"/>
    </source>
</evidence>
<name>A0A3B1BKI7_9ZZZZ</name>
<proteinExistence type="predicted"/>
<sequence length="478" mass="54301">MGEEILSSQFSNEDHARFRARLEVETDLLRQYFDEQIFSSAEPVAGFELEAWLLDRDQLKPLAANELFLKQLDNPLASPELASFNFELNNIPHSLSGHVFSCMHNELKRQWQQCREVARRIEAELLIIGILPTLGNDDLSLGNMSNMARYRALNREALRRRKGKPLVFDINGREHLRIAHRDVMLESATTSFQIHMQMNQAQSVRLFNASLILSAPMVALTANSPFLFGKDLWDETRIPLFEQAVAVGGFEDAAFGPIHRVSFGDGYVRESLMECFTDNLQHYPVLLPVEFDDAASQLHHLRVHNGTIWRWNRPLIGFDSEGNIHLRLEQRVVPAGPSIIDSIANAAFFYGAVYALANGDAVPEQRLAFNHVRDNFYGAARLGLAATFNWFDARQVNARELLLEALLPLAESGLQQLGVALTESQEYLQIIEQRLRNNINGACWQRAWVAKHGRDMQALTQAYLQRQDSGEPLHCWTI</sequence>
<dbReference type="InterPro" id="IPR050141">
    <property type="entry name" value="GCL_type2/YbdK_subfam"/>
</dbReference>
<gene>
    <name evidence="1" type="ORF">MNBD_GAMMA24-1255</name>
</gene>
<dbReference type="Gene3D" id="3.30.590.20">
    <property type="match status" value="1"/>
</dbReference>
<dbReference type="InterPro" id="IPR016602">
    <property type="entry name" value="UCP012666"/>
</dbReference>
<dbReference type="PANTHER" id="PTHR36510">
    <property type="entry name" value="GLUTAMATE--CYSTEINE LIGASE 2-RELATED"/>
    <property type="match status" value="1"/>
</dbReference>
<dbReference type="PANTHER" id="PTHR36510:SF3">
    <property type="entry name" value="CONSERVED PROTEIN"/>
    <property type="match status" value="1"/>
</dbReference>
<evidence type="ECO:0000313" key="1">
    <source>
        <dbReference type="EMBL" id="VAX12314.1"/>
    </source>
</evidence>